<proteinExistence type="predicted"/>
<feature type="chain" id="PRO_5016715388" description="DUF3718 domain-containing protein" evidence="1">
    <location>
        <begin position="22"/>
        <end position="111"/>
    </location>
</feature>
<dbReference type="AlphaFoldDB" id="A0A379K0U4"/>
<dbReference type="Proteomes" id="UP000254084">
    <property type="component" value="Unassembled WGS sequence"/>
</dbReference>
<organism evidence="2 3">
    <name type="scientific">Ectopseudomonas oleovorans</name>
    <name type="common">Pseudomonas oleovorans</name>
    <dbReference type="NCBI Taxonomy" id="301"/>
    <lineage>
        <taxon>Bacteria</taxon>
        <taxon>Pseudomonadati</taxon>
        <taxon>Pseudomonadota</taxon>
        <taxon>Gammaproteobacteria</taxon>
        <taxon>Pseudomonadales</taxon>
        <taxon>Pseudomonadaceae</taxon>
        <taxon>Ectopseudomonas</taxon>
    </lineage>
</organism>
<evidence type="ECO:0000256" key="1">
    <source>
        <dbReference type="SAM" id="SignalP"/>
    </source>
</evidence>
<evidence type="ECO:0000313" key="3">
    <source>
        <dbReference type="Proteomes" id="UP000254084"/>
    </source>
</evidence>
<evidence type="ECO:0000313" key="2">
    <source>
        <dbReference type="EMBL" id="SUD57929.1"/>
    </source>
</evidence>
<reference evidence="2 3" key="1">
    <citation type="submission" date="2018-06" db="EMBL/GenBank/DDBJ databases">
        <authorList>
            <consortium name="Pathogen Informatics"/>
            <person name="Doyle S."/>
        </authorList>
    </citation>
    <scope>NUCLEOTIDE SEQUENCE [LARGE SCALE GENOMIC DNA]</scope>
    <source>
        <strain evidence="2 3">NCTC10860</strain>
    </source>
</reference>
<sequence length="111" mass="11792">MKNSFISLALAAALANVPALAGASELPECAVTAAESHGVELALYSALMRNELGDPARDVPCSFFERSALVLASSLEQQNGDRWSAVSLYINGRIIPSDPAVDRVRALYEAE</sequence>
<feature type="signal peptide" evidence="1">
    <location>
        <begin position="1"/>
        <end position="21"/>
    </location>
</feature>
<accession>A0A379K0U4</accession>
<name>A0A379K0U4_ECTOL</name>
<dbReference type="RefSeq" id="WP_057392360.1">
    <property type="nucleotide sequence ID" value="NZ_UGUW01000001.1"/>
</dbReference>
<keyword evidence="1" id="KW-0732">Signal</keyword>
<protein>
    <recommendedName>
        <fullName evidence="4">DUF3718 domain-containing protein</fullName>
    </recommendedName>
</protein>
<evidence type="ECO:0008006" key="4">
    <source>
        <dbReference type="Google" id="ProtNLM"/>
    </source>
</evidence>
<dbReference type="EMBL" id="UGUW01000001">
    <property type="protein sequence ID" value="SUD57929.1"/>
    <property type="molecule type" value="Genomic_DNA"/>
</dbReference>
<gene>
    <name evidence="2" type="ORF">NCTC10860_00132</name>
</gene>